<keyword evidence="6 7" id="KW-0472">Membrane</keyword>
<evidence type="ECO:0000313" key="9">
    <source>
        <dbReference type="Proteomes" id="UP000006001"/>
    </source>
</evidence>
<dbReference type="AlphaFoldDB" id="D0WJA5"/>
<keyword evidence="7" id="KW-1003">Cell membrane</keyword>
<dbReference type="GO" id="GO:0065002">
    <property type="term" value="P:intracellular protein transmembrane transport"/>
    <property type="evidence" value="ECO:0007669"/>
    <property type="project" value="TreeGrafter"/>
</dbReference>
<evidence type="ECO:0000256" key="1">
    <source>
        <dbReference type="ARBA" id="ARBA00004141"/>
    </source>
</evidence>
<evidence type="ECO:0000256" key="6">
    <source>
        <dbReference type="ARBA" id="ARBA00023136"/>
    </source>
</evidence>
<dbReference type="EMBL" id="ACUX02000019">
    <property type="protein sequence ID" value="EEZ60453.1"/>
    <property type="molecule type" value="Genomic_DNA"/>
</dbReference>
<dbReference type="GO" id="GO:0033281">
    <property type="term" value="C:TAT protein transport complex"/>
    <property type="evidence" value="ECO:0007669"/>
    <property type="project" value="UniProtKB-UniRule"/>
</dbReference>
<keyword evidence="7" id="KW-0813">Transport</keyword>
<gene>
    <name evidence="7 8" type="primary">tatC</name>
    <name evidence="8" type="ORF">HMPREF0762_01932</name>
</gene>
<feature type="transmembrane region" description="Helical" evidence="7">
    <location>
        <begin position="220"/>
        <end position="243"/>
    </location>
</feature>
<comment type="subunit">
    <text evidence="7">The Tat system comprises two distinct complexes: a TatABC complex, containing multiple copies of TatA, TatB and TatC subunits, and a separate TatA complex, containing only TatA subunits. Substrates initially bind to the TatABC complex, which probably triggers association of the separate TatA complex to form the active translocon.</text>
</comment>
<evidence type="ECO:0000256" key="5">
    <source>
        <dbReference type="ARBA" id="ARBA00023010"/>
    </source>
</evidence>
<keyword evidence="2 7" id="KW-0812">Transmembrane</keyword>
<dbReference type="GO" id="GO:0009977">
    <property type="term" value="F:proton motive force dependent protein transmembrane transporter activity"/>
    <property type="evidence" value="ECO:0007669"/>
    <property type="project" value="TreeGrafter"/>
</dbReference>
<dbReference type="NCBIfam" id="TIGR00945">
    <property type="entry name" value="tatC"/>
    <property type="match status" value="1"/>
</dbReference>
<evidence type="ECO:0000256" key="4">
    <source>
        <dbReference type="ARBA" id="ARBA00022989"/>
    </source>
</evidence>
<dbReference type="OrthoDB" id="9777044at2"/>
<comment type="function">
    <text evidence="7">Part of the twin-arginine translocation (Tat) system that transports large folded proteins containing a characteristic twin-arginine motif in their signal peptide across membranes. Together with TatB, TatC is part of a receptor directly interacting with Tat signal peptides.</text>
</comment>
<reference evidence="8" key="1">
    <citation type="submission" date="2009-10" db="EMBL/GenBank/DDBJ databases">
        <authorList>
            <person name="Weinstock G."/>
            <person name="Sodergren E."/>
            <person name="Clifton S."/>
            <person name="Fulton L."/>
            <person name="Fulton B."/>
            <person name="Courtney L."/>
            <person name="Fronick C."/>
            <person name="Harrison M."/>
            <person name="Strong C."/>
            <person name="Farmer C."/>
            <person name="Delahaunty K."/>
            <person name="Markovic C."/>
            <person name="Hall O."/>
            <person name="Minx P."/>
            <person name="Tomlinson C."/>
            <person name="Mitreva M."/>
            <person name="Nelson J."/>
            <person name="Hou S."/>
            <person name="Wollam A."/>
            <person name="Pepin K.H."/>
            <person name="Johnson M."/>
            <person name="Bhonagiri V."/>
            <person name="Nash W.E."/>
            <person name="Warren W."/>
            <person name="Chinwalla A."/>
            <person name="Mardis E.R."/>
            <person name="Wilson R.K."/>
        </authorList>
    </citation>
    <scope>NUCLEOTIDE SEQUENCE [LARGE SCALE GENOMIC DNA]</scope>
    <source>
        <strain evidence="8">ATCC 700122</strain>
    </source>
</reference>
<keyword evidence="3 7" id="KW-0653">Protein transport</keyword>
<comment type="similarity">
    <text evidence="7">Belongs to the TatC family.</text>
</comment>
<comment type="caution">
    <text evidence="8">The sequence shown here is derived from an EMBL/GenBank/DDBJ whole genome shotgun (WGS) entry which is preliminary data.</text>
</comment>
<dbReference type="HOGENOM" id="CLU_031942_3_0_11"/>
<feature type="transmembrane region" description="Helical" evidence="7">
    <location>
        <begin position="81"/>
        <end position="104"/>
    </location>
</feature>
<dbReference type="GeneID" id="85008032"/>
<dbReference type="InterPro" id="IPR002033">
    <property type="entry name" value="TatC"/>
</dbReference>
<dbReference type="Proteomes" id="UP000006001">
    <property type="component" value="Unassembled WGS sequence"/>
</dbReference>
<dbReference type="PANTHER" id="PTHR30371">
    <property type="entry name" value="SEC-INDEPENDENT PROTEIN TRANSLOCASE PROTEIN TATC"/>
    <property type="match status" value="1"/>
</dbReference>
<name>D0WJA5_SLAES</name>
<accession>D0WJA5</accession>
<feature type="transmembrane region" description="Helical" evidence="7">
    <location>
        <begin position="111"/>
        <end position="134"/>
    </location>
</feature>
<proteinExistence type="inferred from homology"/>
<dbReference type="RefSeq" id="WP_006363213.1">
    <property type="nucleotide sequence ID" value="NZ_GG700631.1"/>
</dbReference>
<evidence type="ECO:0000256" key="2">
    <source>
        <dbReference type="ARBA" id="ARBA00022692"/>
    </source>
</evidence>
<dbReference type="GO" id="GO:0043953">
    <property type="term" value="P:protein transport by the Tat complex"/>
    <property type="evidence" value="ECO:0007669"/>
    <property type="project" value="UniProtKB-UniRule"/>
</dbReference>
<dbReference type="Pfam" id="PF00902">
    <property type="entry name" value="TatC"/>
    <property type="match status" value="1"/>
</dbReference>
<organism evidence="8 9">
    <name type="scientific">Slackia exigua (strain ATCC 700122 / DSM 15923 / CIP 105133 / JCM 11022 / KCTC 5966 / S-7)</name>
    <dbReference type="NCBI Taxonomy" id="649764"/>
    <lineage>
        <taxon>Bacteria</taxon>
        <taxon>Bacillati</taxon>
        <taxon>Actinomycetota</taxon>
        <taxon>Coriobacteriia</taxon>
        <taxon>Eggerthellales</taxon>
        <taxon>Eggerthellaceae</taxon>
        <taxon>Slackia</taxon>
    </lineage>
</organism>
<evidence type="ECO:0000256" key="7">
    <source>
        <dbReference type="HAMAP-Rule" id="MF_00902"/>
    </source>
</evidence>
<keyword evidence="5 7" id="KW-0811">Translocation</keyword>
<evidence type="ECO:0000256" key="3">
    <source>
        <dbReference type="ARBA" id="ARBA00022927"/>
    </source>
</evidence>
<dbReference type="PRINTS" id="PR01840">
    <property type="entry name" value="TATCFAMILY"/>
</dbReference>
<comment type="subcellular location">
    <subcellularLocation>
        <location evidence="7">Cell membrane</location>
        <topology evidence="7">Multi-pass membrane protein</topology>
    </subcellularLocation>
    <subcellularLocation>
        <location evidence="1">Membrane</location>
        <topology evidence="1">Multi-pass membrane protein</topology>
    </subcellularLocation>
</comment>
<feature type="transmembrane region" description="Helical" evidence="7">
    <location>
        <begin position="162"/>
        <end position="185"/>
    </location>
</feature>
<dbReference type="eggNOG" id="COG0805">
    <property type="taxonomic scope" value="Bacteria"/>
</dbReference>
<dbReference type="HAMAP" id="MF_00902">
    <property type="entry name" value="TatC"/>
    <property type="match status" value="1"/>
</dbReference>
<sequence>MPIGPARMPLFEHLGELRMRLVRIVAVLFVAMCVFYLATPTIIQFMFEPIKDFMPQNPDGSVALNVLDVFGSFSIRFKVSIWVSIMACMPIIIWQVLAFFLPALKPSERKWFIPTFAVGVALFVLGTVFCYGFILNPAVEWLTDQAGGYASIFPDARSWVDVIINFEIAFGFAFELPLIVFYLVVFEVIPYAKLRESWRTVYITLMVIAAMVTLDASPVTMLLMFAALLVLYELSLLVARLVLGSRVKEQKEELAREAEEQRDWAEQWEIQKRKIRERLGDDED</sequence>
<evidence type="ECO:0000313" key="8">
    <source>
        <dbReference type="EMBL" id="EEZ60453.1"/>
    </source>
</evidence>
<protein>
    <recommendedName>
        <fullName evidence="7">Sec-independent protein translocase protein TatC</fullName>
    </recommendedName>
</protein>
<feature type="transmembrane region" description="Helical" evidence="7">
    <location>
        <begin position="197"/>
        <end position="214"/>
    </location>
</feature>
<keyword evidence="9" id="KW-1185">Reference proteome</keyword>
<dbReference type="PANTHER" id="PTHR30371:SF0">
    <property type="entry name" value="SEC-INDEPENDENT PROTEIN TRANSLOCASE PROTEIN TATC, CHLOROPLASTIC-RELATED"/>
    <property type="match status" value="1"/>
</dbReference>
<dbReference type="STRING" id="649764.HMPREF0762_01932"/>
<keyword evidence="4 7" id="KW-1133">Transmembrane helix</keyword>
<feature type="transmembrane region" description="Helical" evidence="7">
    <location>
        <begin position="21"/>
        <end position="47"/>
    </location>
</feature>